<dbReference type="EMBL" id="AP027731">
    <property type="protein sequence ID" value="BDZ45464.1"/>
    <property type="molecule type" value="Genomic_DNA"/>
</dbReference>
<keyword evidence="2" id="KW-0732">Signal</keyword>
<dbReference type="Proteomes" id="UP001321498">
    <property type="component" value="Chromosome"/>
</dbReference>
<accession>A0ABM8GB67</accession>
<evidence type="ECO:0000313" key="4">
    <source>
        <dbReference type="EMBL" id="BDZ45464.1"/>
    </source>
</evidence>
<feature type="domain" description="Putative amidase" evidence="3">
    <location>
        <begin position="66"/>
        <end position="203"/>
    </location>
</feature>
<dbReference type="SUPFAM" id="SSF54001">
    <property type="entry name" value="Cysteine proteinases"/>
    <property type="match status" value="1"/>
</dbReference>
<feature type="signal peptide" evidence="2">
    <location>
        <begin position="1"/>
        <end position="27"/>
    </location>
</feature>
<protein>
    <recommendedName>
        <fullName evidence="3">Putative amidase domain-containing protein</fullName>
    </recommendedName>
</protein>
<reference evidence="5" key="1">
    <citation type="journal article" date="2019" name="Int. J. Syst. Evol. Microbiol.">
        <title>The Global Catalogue of Microorganisms (GCM) 10K type strain sequencing project: providing services to taxonomists for standard genome sequencing and annotation.</title>
        <authorList>
            <consortium name="The Broad Institute Genomics Platform"/>
            <consortium name="The Broad Institute Genome Sequencing Center for Infectious Disease"/>
            <person name="Wu L."/>
            <person name="Ma J."/>
        </authorList>
    </citation>
    <scope>NUCLEOTIDE SEQUENCE [LARGE SCALE GENOMIC DNA]</scope>
    <source>
        <strain evidence="5">NBRC 108725</strain>
    </source>
</reference>
<dbReference type="InterPro" id="IPR038765">
    <property type="entry name" value="Papain-like_cys_pep_sf"/>
</dbReference>
<gene>
    <name evidence="4" type="ORF">GCM10025866_13730</name>
</gene>
<dbReference type="Pfam" id="PF12671">
    <property type="entry name" value="Amidase_6"/>
    <property type="match status" value="1"/>
</dbReference>
<evidence type="ECO:0000256" key="1">
    <source>
        <dbReference type="SAM" id="MobiDB-lite"/>
    </source>
</evidence>
<proteinExistence type="predicted"/>
<feature type="compositionally biased region" description="Polar residues" evidence="1">
    <location>
        <begin position="36"/>
        <end position="51"/>
    </location>
</feature>
<organism evidence="4 5">
    <name type="scientific">Naasia aerilata</name>
    <dbReference type="NCBI Taxonomy" id="1162966"/>
    <lineage>
        <taxon>Bacteria</taxon>
        <taxon>Bacillati</taxon>
        <taxon>Actinomycetota</taxon>
        <taxon>Actinomycetes</taxon>
        <taxon>Micrococcales</taxon>
        <taxon>Microbacteriaceae</taxon>
        <taxon>Naasia</taxon>
    </lineage>
</organism>
<feature type="region of interest" description="Disordered" evidence="1">
    <location>
        <begin position="28"/>
        <end position="58"/>
    </location>
</feature>
<feature type="chain" id="PRO_5045590358" description="Putative amidase domain-containing protein" evidence="2">
    <location>
        <begin position="28"/>
        <end position="220"/>
    </location>
</feature>
<dbReference type="PANTHER" id="PTHR40032:SF1">
    <property type="entry name" value="EXPORTED PROTEIN"/>
    <property type="match status" value="1"/>
</dbReference>
<name>A0ABM8GB67_9MICO</name>
<dbReference type="PANTHER" id="PTHR40032">
    <property type="entry name" value="EXPORTED PROTEIN-RELATED"/>
    <property type="match status" value="1"/>
</dbReference>
<dbReference type="InterPro" id="IPR024301">
    <property type="entry name" value="Amidase_6"/>
</dbReference>
<sequence>MSLPLRPVLIAALLVSALAGCAGTADAPGHRAAPGSTATGSTPSGEASRSKSGPVLPAGLSSAVNRQLTYALTYWKTYNTAEFETLGEDDCVNFTSQTLLQRGWTQDDEWYYDASSVYDSGAAWRSSTALRDYLEEHPERATALDDTQRDQVVPGDIVQFDWDGSGDRDHTGVVTRVEKTGAGIKIAFAGHTEDSDFRDVDEAITVDHPGGTAYYWHLAD</sequence>
<evidence type="ECO:0000256" key="2">
    <source>
        <dbReference type="SAM" id="SignalP"/>
    </source>
</evidence>
<evidence type="ECO:0000259" key="3">
    <source>
        <dbReference type="Pfam" id="PF12671"/>
    </source>
</evidence>
<dbReference type="RefSeq" id="WP_286278776.1">
    <property type="nucleotide sequence ID" value="NZ_AP027731.1"/>
</dbReference>
<dbReference type="PROSITE" id="PS51257">
    <property type="entry name" value="PROKAR_LIPOPROTEIN"/>
    <property type="match status" value="1"/>
</dbReference>
<evidence type="ECO:0000313" key="5">
    <source>
        <dbReference type="Proteomes" id="UP001321498"/>
    </source>
</evidence>
<keyword evidence="5" id="KW-1185">Reference proteome</keyword>